<reference evidence="4" key="1">
    <citation type="journal article" date="2019" name="Int. J. Syst. Evol. Microbiol.">
        <title>The Global Catalogue of Microorganisms (GCM) 10K type strain sequencing project: providing services to taxonomists for standard genome sequencing and annotation.</title>
        <authorList>
            <consortium name="The Broad Institute Genomics Platform"/>
            <consortium name="The Broad Institute Genome Sequencing Center for Infectious Disease"/>
            <person name="Wu L."/>
            <person name="Ma J."/>
        </authorList>
    </citation>
    <scope>NUCLEOTIDE SEQUENCE [LARGE SCALE GENOMIC DNA]</scope>
    <source>
        <strain evidence="4">JCM 31202</strain>
    </source>
</reference>
<protein>
    <recommendedName>
        <fullName evidence="5">TPM domain-containing protein</fullName>
    </recommendedName>
</protein>
<keyword evidence="1" id="KW-1133">Transmembrane helix</keyword>
<keyword evidence="4" id="KW-1185">Reference proteome</keyword>
<feature type="transmembrane region" description="Helical" evidence="1">
    <location>
        <begin position="220"/>
        <end position="243"/>
    </location>
</feature>
<evidence type="ECO:0008006" key="5">
    <source>
        <dbReference type="Google" id="ProtNLM"/>
    </source>
</evidence>
<feature type="signal peptide" evidence="2">
    <location>
        <begin position="1"/>
        <end position="31"/>
    </location>
</feature>
<dbReference type="EMBL" id="JBHTJA010000068">
    <property type="protein sequence ID" value="MFD0903935.1"/>
    <property type="molecule type" value="Genomic_DNA"/>
</dbReference>
<keyword evidence="1" id="KW-0472">Membrane</keyword>
<feature type="chain" id="PRO_5045379035" description="TPM domain-containing protein" evidence="2">
    <location>
        <begin position="32"/>
        <end position="428"/>
    </location>
</feature>
<evidence type="ECO:0000256" key="2">
    <source>
        <dbReference type="SAM" id="SignalP"/>
    </source>
</evidence>
<sequence>MTAKFRRVAALSASLAAAVLTAPLPAPPAGADADGAADGALPRLPGHGYARVDRIGAALARDPVFVDPDLPTALRGAGLARVRAAVRDATAELDARVWVVVVPNPAESESQGRGPLLARLLRERTGRGGLYVVADARGTVETVAFDVRRRFSALDAGYERPPEGDRLAGLDGRIVDRIRQVRDLPVTDAPRDHRLYGRLDPFGAEDRPLRDVEPEPAGPFFLGLLLIGPAGGAVLYAAGRLVLRWRRGGRTERRRPEAPAGPSARRLRRLAERELSALRTALADAPGLGGPRERRATEAFDAAQILFDDAGTDPGRAHDLVVVIVLAREGTAALDGDGPPSPPCFVNPLHGAASRRRRIRAADGNGRRHVCAPCADAPQDRVASLTLRIPRPGGKVPHHDLRGPWVAAEYGARAPLAAKVLTHLEVES</sequence>
<evidence type="ECO:0000313" key="4">
    <source>
        <dbReference type="Proteomes" id="UP001596972"/>
    </source>
</evidence>
<dbReference type="RefSeq" id="WP_378303263.1">
    <property type="nucleotide sequence ID" value="NZ_JBHTJA010000068.1"/>
</dbReference>
<keyword evidence="2" id="KW-0732">Signal</keyword>
<accession>A0ABW3EWF1</accession>
<dbReference type="Proteomes" id="UP001596972">
    <property type="component" value="Unassembled WGS sequence"/>
</dbReference>
<gene>
    <name evidence="3" type="ORF">ACFQ11_26345</name>
</gene>
<organism evidence="3 4">
    <name type="scientific">Actinomadura sediminis</name>
    <dbReference type="NCBI Taxonomy" id="1038904"/>
    <lineage>
        <taxon>Bacteria</taxon>
        <taxon>Bacillati</taxon>
        <taxon>Actinomycetota</taxon>
        <taxon>Actinomycetes</taxon>
        <taxon>Streptosporangiales</taxon>
        <taxon>Thermomonosporaceae</taxon>
        <taxon>Actinomadura</taxon>
    </lineage>
</organism>
<comment type="caution">
    <text evidence="3">The sequence shown here is derived from an EMBL/GenBank/DDBJ whole genome shotgun (WGS) entry which is preliminary data.</text>
</comment>
<keyword evidence="1" id="KW-0812">Transmembrane</keyword>
<evidence type="ECO:0000313" key="3">
    <source>
        <dbReference type="EMBL" id="MFD0903935.1"/>
    </source>
</evidence>
<evidence type="ECO:0000256" key="1">
    <source>
        <dbReference type="SAM" id="Phobius"/>
    </source>
</evidence>
<proteinExistence type="predicted"/>
<name>A0ABW3EWF1_9ACTN</name>